<keyword evidence="5" id="KW-1185">Reference proteome</keyword>
<gene>
    <name evidence="4" type="ORF">AW08_00805</name>
</gene>
<organism evidence="4 5">
    <name type="scientific">Candidatus Accumulibacter adjunctus</name>
    <dbReference type="NCBI Taxonomy" id="1454001"/>
    <lineage>
        <taxon>Bacteria</taxon>
        <taxon>Pseudomonadati</taxon>
        <taxon>Pseudomonadota</taxon>
        <taxon>Betaproteobacteria</taxon>
        <taxon>Candidatus Accumulibacter</taxon>
    </lineage>
</organism>
<evidence type="ECO:0000256" key="2">
    <source>
        <dbReference type="SAM" id="SignalP"/>
    </source>
</evidence>
<dbReference type="Proteomes" id="UP000020218">
    <property type="component" value="Unassembled WGS sequence"/>
</dbReference>
<dbReference type="Pfam" id="PF13511">
    <property type="entry name" value="DUF4124"/>
    <property type="match status" value="1"/>
</dbReference>
<name>A0A011PRN5_9PROT</name>
<feature type="signal peptide" evidence="2">
    <location>
        <begin position="1"/>
        <end position="19"/>
    </location>
</feature>
<keyword evidence="2" id="KW-0732">Signal</keyword>
<sequence length="190" mass="20764">MRPLAAFLSALFLPSLAFGQTYYKCRTASGTIAYSDAPCPGGTRQEQVLGDNARPSQDAPQAQYAAPQKDANARLLDAKVAEALGSGDFPRAKGLAVTAEHWRMIAEAEQRQGGGLTGRTSADLRAELQNSTRCREAQRSYEVEASSIKNDRAMINATKRRMYAACGMDEPTVIENRTIINDNRPTHMIR</sequence>
<dbReference type="AlphaFoldDB" id="A0A011PRN5"/>
<dbReference type="EMBL" id="JFAX01000003">
    <property type="protein sequence ID" value="EXI68979.1"/>
    <property type="molecule type" value="Genomic_DNA"/>
</dbReference>
<evidence type="ECO:0000256" key="1">
    <source>
        <dbReference type="SAM" id="MobiDB-lite"/>
    </source>
</evidence>
<dbReference type="InterPro" id="IPR025392">
    <property type="entry name" value="DUF4124"/>
</dbReference>
<evidence type="ECO:0000313" key="4">
    <source>
        <dbReference type="EMBL" id="EXI68979.1"/>
    </source>
</evidence>
<accession>A0A011PRN5</accession>
<feature type="domain" description="DUF4124" evidence="3">
    <location>
        <begin position="10"/>
        <end position="63"/>
    </location>
</feature>
<evidence type="ECO:0000313" key="5">
    <source>
        <dbReference type="Proteomes" id="UP000020218"/>
    </source>
</evidence>
<reference evidence="4" key="1">
    <citation type="submission" date="2014-02" db="EMBL/GenBank/DDBJ databases">
        <title>Expanding our view of genomic diversity in Candidatus Accumulibacter clades.</title>
        <authorList>
            <person name="Skennerton C.T."/>
            <person name="Barr J.J."/>
            <person name="Slater F.R."/>
            <person name="Bond P.L."/>
            <person name="Tyson G.W."/>
        </authorList>
    </citation>
    <scope>NUCLEOTIDE SEQUENCE [LARGE SCALE GENOMIC DNA]</scope>
</reference>
<feature type="region of interest" description="Disordered" evidence="1">
    <location>
        <begin position="36"/>
        <end position="60"/>
    </location>
</feature>
<protein>
    <recommendedName>
        <fullName evidence="3">DUF4124 domain-containing protein</fullName>
    </recommendedName>
</protein>
<feature type="chain" id="PRO_5001462985" description="DUF4124 domain-containing protein" evidence="2">
    <location>
        <begin position="20"/>
        <end position="190"/>
    </location>
</feature>
<comment type="caution">
    <text evidence="4">The sequence shown here is derived from an EMBL/GenBank/DDBJ whole genome shotgun (WGS) entry which is preliminary data.</text>
</comment>
<dbReference type="PATRIC" id="fig|1454001.3.peg.749"/>
<proteinExistence type="predicted"/>
<evidence type="ECO:0000259" key="3">
    <source>
        <dbReference type="Pfam" id="PF13511"/>
    </source>
</evidence>